<evidence type="ECO:0000256" key="9">
    <source>
        <dbReference type="ARBA" id="ARBA00022859"/>
    </source>
</evidence>
<evidence type="ECO:0000256" key="14">
    <source>
        <dbReference type="ARBA" id="ARBA00046083"/>
    </source>
</evidence>
<keyword evidence="8" id="KW-0862">Zinc</keyword>
<dbReference type="GO" id="GO:0046872">
    <property type="term" value="F:metal ion binding"/>
    <property type="evidence" value="ECO:0007669"/>
    <property type="project" value="UniProtKB-KW"/>
</dbReference>
<dbReference type="AlphaFoldDB" id="V8NMF4"/>
<evidence type="ECO:0000256" key="10">
    <source>
        <dbReference type="ARBA" id="ARBA00022933"/>
    </source>
</evidence>
<keyword evidence="19" id="KW-1185">Reference proteome</keyword>
<dbReference type="InterPro" id="IPR002579">
    <property type="entry name" value="Met_Sox_Rdtase_MsrB_dom"/>
</dbReference>
<comment type="caution">
    <text evidence="18">The sequence shown here is derived from an EMBL/GenBank/DDBJ whole genome shotgun (WGS) entry which is preliminary data.</text>
</comment>
<comment type="catalytic activity">
    <reaction evidence="16">
        <text>[thioredoxin]-disulfide + L-methionine + H2O = L-methionine (R)-S-oxide + [thioredoxin]-dithiol</text>
        <dbReference type="Rhea" id="RHEA:21260"/>
        <dbReference type="Rhea" id="RHEA-COMP:10698"/>
        <dbReference type="Rhea" id="RHEA-COMP:10700"/>
        <dbReference type="ChEBI" id="CHEBI:15377"/>
        <dbReference type="ChEBI" id="CHEBI:29950"/>
        <dbReference type="ChEBI" id="CHEBI:50058"/>
        <dbReference type="ChEBI" id="CHEBI:57844"/>
        <dbReference type="ChEBI" id="CHEBI:58773"/>
        <dbReference type="EC" id="1.8.4.14"/>
    </reaction>
</comment>
<dbReference type="PANTHER" id="PTHR46755">
    <property type="entry name" value="METHIONINE-R-SULFOXIDE REDUCTASE B1"/>
    <property type="match status" value="1"/>
</dbReference>
<dbReference type="GO" id="GO:0005856">
    <property type="term" value="C:cytoskeleton"/>
    <property type="evidence" value="ECO:0007669"/>
    <property type="project" value="UniProtKB-SubCell"/>
</dbReference>
<keyword evidence="7" id="KW-0479">Metal-binding</keyword>
<evidence type="ECO:0000256" key="1">
    <source>
        <dbReference type="ARBA" id="ARBA00001947"/>
    </source>
</evidence>
<protein>
    <submittedName>
        <fullName evidence="18">Methionine-R-sulfoxide reductase B1</fullName>
    </submittedName>
</protein>
<gene>
    <name evidence="18" type="primary">SEPX1</name>
    <name evidence="18" type="ORF">L345_11103</name>
</gene>
<comment type="cofactor">
    <cofactor evidence="1">
        <name>Zn(2+)</name>
        <dbReference type="ChEBI" id="CHEBI:29105"/>
    </cofactor>
</comment>
<evidence type="ECO:0000256" key="15">
    <source>
        <dbReference type="ARBA" id="ARBA00048488"/>
    </source>
</evidence>
<evidence type="ECO:0000256" key="8">
    <source>
        <dbReference type="ARBA" id="ARBA00022833"/>
    </source>
</evidence>
<evidence type="ECO:0000256" key="6">
    <source>
        <dbReference type="ARBA" id="ARBA00022588"/>
    </source>
</evidence>
<dbReference type="SUPFAM" id="SSF51316">
    <property type="entry name" value="Mss4-like"/>
    <property type="match status" value="1"/>
</dbReference>
<sequence>MHAYLIPPCHIYSSSSPSPSLLTGIYICSKCGYELFSSQSKFLHSSPWPAFTHPIHSDSVSKYLERPGAFKGIFLHNGMRSHVASVGMAWAMNSSTMAPKRASLVSEYLAVLSLLFIKLNLGRTWTNKQDDNILANSTREPLVLDGKLPLQRDETNSLDFSSSTIQCAPSAGKPHPRIPPGVPYARIFSSDSNVN</sequence>
<comment type="catalytic activity">
    <reaction evidence="15">
        <text>L-methionyl-[protein] + [thioredoxin]-disulfide + H2O = L-methionyl-(R)-S-oxide-[protein] + [thioredoxin]-dithiol</text>
        <dbReference type="Rhea" id="RHEA:24164"/>
        <dbReference type="Rhea" id="RHEA-COMP:10698"/>
        <dbReference type="Rhea" id="RHEA-COMP:10700"/>
        <dbReference type="Rhea" id="RHEA-COMP:12313"/>
        <dbReference type="Rhea" id="RHEA-COMP:12314"/>
        <dbReference type="ChEBI" id="CHEBI:15377"/>
        <dbReference type="ChEBI" id="CHEBI:16044"/>
        <dbReference type="ChEBI" id="CHEBI:29950"/>
        <dbReference type="ChEBI" id="CHEBI:45764"/>
        <dbReference type="ChEBI" id="CHEBI:50058"/>
        <dbReference type="EC" id="1.8.4.12"/>
    </reaction>
</comment>
<feature type="non-terminal residue" evidence="18">
    <location>
        <position position="1"/>
    </location>
</feature>
<accession>V8NMF4</accession>
<dbReference type="InterPro" id="IPR052150">
    <property type="entry name" value="MsrB_Met_sulfoxide_reductase"/>
</dbReference>
<feature type="domain" description="MsrB" evidence="17">
    <location>
        <begin position="23"/>
        <end position="63"/>
    </location>
</feature>
<comment type="similarity">
    <text evidence="4">Belongs to the MsrB Met sulfoxide reductase family.</text>
</comment>
<comment type="function">
    <text evidence="14">Methionine-sulfoxide reductase that specifically reduces methionine (R)-sulfoxide back to methionine. While in many cases, methionine oxidation is the result of random oxidation following oxidative stress, methionine oxidation is also a post-translational modification that takes place on specific residue. Acts as a regulator of actin assembly by reducing methionine (R)-sulfoxide mediated by MICALs (MICAL1, MICAL2 or MICAL3) on actin, thereby promoting filament repolymerization. Plays a role in innate immunity by reducing oxidized actin, leading to actin repolymerization in macrophages.</text>
</comment>
<dbReference type="Pfam" id="PF01641">
    <property type="entry name" value="SelR"/>
    <property type="match status" value="1"/>
</dbReference>
<evidence type="ECO:0000256" key="5">
    <source>
        <dbReference type="ARBA" id="ARBA00022490"/>
    </source>
</evidence>
<evidence type="ECO:0000256" key="3">
    <source>
        <dbReference type="ARBA" id="ARBA00004245"/>
    </source>
</evidence>
<keyword evidence="11" id="KW-0560">Oxidoreductase</keyword>
<evidence type="ECO:0000256" key="16">
    <source>
        <dbReference type="ARBA" id="ARBA00049261"/>
    </source>
</evidence>
<proteinExistence type="inferred from homology"/>
<reference evidence="18 19" key="1">
    <citation type="journal article" date="2013" name="Proc. Natl. Acad. Sci. U.S.A.">
        <title>The king cobra genome reveals dynamic gene evolution and adaptation in the snake venom system.</title>
        <authorList>
            <person name="Vonk F.J."/>
            <person name="Casewell N.R."/>
            <person name="Henkel C.V."/>
            <person name="Heimberg A.M."/>
            <person name="Jansen H.J."/>
            <person name="McCleary R.J."/>
            <person name="Kerkkamp H.M."/>
            <person name="Vos R.A."/>
            <person name="Guerreiro I."/>
            <person name="Calvete J.J."/>
            <person name="Wuster W."/>
            <person name="Woods A.E."/>
            <person name="Logan J.M."/>
            <person name="Harrison R.A."/>
            <person name="Castoe T.A."/>
            <person name="de Koning A.P."/>
            <person name="Pollock D.D."/>
            <person name="Yandell M."/>
            <person name="Calderon D."/>
            <person name="Renjifo C."/>
            <person name="Currier R.B."/>
            <person name="Salgado D."/>
            <person name="Pla D."/>
            <person name="Sanz L."/>
            <person name="Hyder A.S."/>
            <person name="Ribeiro J.M."/>
            <person name="Arntzen J.W."/>
            <person name="van den Thillart G.E."/>
            <person name="Boetzer M."/>
            <person name="Pirovano W."/>
            <person name="Dirks R.P."/>
            <person name="Spaink H.P."/>
            <person name="Duboule D."/>
            <person name="McGlinn E."/>
            <person name="Kini R.M."/>
            <person name="Richardson M.K."/>
        </authorList>
    </citation>
    <scope>NUCLEOTIDE SEQUENCE</scope>
    <source>
        <tissue evidence="18">Blood</tissue>
    </source>
</reference>
<dbReference type="OrthoDB" id="44061at2759"/>
<dbReference type="GO" id="GO:0033745">
    <property type="term" value="F:L-methionine-(R)-S-oxide reductase activity"/>
    <property type="evidence" value="ECO:0007669"/>
    <property type="project" value="UniProtKB-EC"/>
</dbReference>
<dbReference type="GO" id="GO:0045087">
    <property type="term" value="P:innate immune response"/>
    <property type="evidence" value="ECO:0007669"/>
    <property type="project" value="UniProtKB-KW"/>
</dbReference>
<name>V8NMF4_OPHHA</name>
<dbReference type="PANTHER" id="PTHR46755:SF5">
    <property type="entry name" value="METHIONINE-R-SULFOXIDE REDUCTASE B1"/>
    <property type="match status" value="1"/>
</dbReference>
<dbReference type="Gene3D" id="2.170.150.20">
    <property type="entry name" value="Peptide methionine sulfoxide reductase"/>
    <property type="match status" value="1"/>
</dbReference>
<evidence type="ECO:0000256" key="13">
    <source>
        <dbReference type="ARBA" id="ARBA00023242"/>
    </source>
</evidence>
<comment type="subcellular location">
    <subcellularLocation>
        <location evidence="3">Cytoplasm</location>
        <location evidence="3">Cytoskeleton</location>
    </subcellularLocation>
    <subcellularLocation>
        <location evidence="2">Nucleus</location>
    </subcellularLocation>
</comment>
<keyword evidence="10" id="KW-0712">Selenocysteine</keyword>
<keyword evidence="12" id="KW-0206">Cytoskeleton</keyword>
<keyword evidence="5" id="KW-0963">Cytoplasm</keyword>
<evidence type="ECO:0000256" key="11">
    <source>
        <dbReference type="ARBA" id="ARBA00023002"/>
    </source>
</evidence>
<evidence type="ECO:0000313" key="18">
    <source>
        <dbReference type="EMBL" id="ETE63141.1"/>
    </source>
</evidence>
<dbReference type="GO" id="GO:0033743">
    <property type="term" value="F:peptide-methionine (R)-S-oxide reductase activity"/>
    <property type="evidence" value="ECO:0007669"/>
    <property type="project" value="UniProtKB-EC"/>
</dbReference>
<evidence type="ECO:0000256" key="4">
    <source>
        <dbReference type="ARBA" id="ARBA00007174"/>
    </source>
</evidence>
<evidence type="ECO:0000259" key="17">
    <source>
        <dbReference type="Pfam" id="PF01641"/>
    </source>
</evidence>
<evidence type="ECO:0000256" key="12">
    <source>
        <dbReference type="ARBA" id="ARBA00023212"/>
    </source>
</evidence>
<keyword evidence="6" id="KW-0399">Innate immunity</keyword>
<keyword evidence="13" id="KW-0539">Nucleus</keyword>
<dbReference type="GO" id="GO:0005634">
    <property type="term" value="C:nucleus"/>
    <property type="evidence" value="ECO:0007669"/>
    <property type="project" value="UniProtKB-SubCell"/>
</dbReference>
<evidence type="ECO:0000256" key="2">
    <source>
        <dbReference type="ARBA" id="ARBA00004123"/>
    </source>
</evidence>
<evidence type="ECO:0000313" key="19">
    <source>
        <dbReference type="Proteomes" id="UP000018936"/>
    </source>
</evidence>
<dbReference type="EMBL" id="AZIM01002892">
    <property type="protein sequence ID" value="ETE63141.1"/>
    <property type="molecule type" value="Genomic_DNA"/>
</dbReference>
<dbReference type="GO" id="GO:0030091">
    <property type="term" value="P:protein repair"/>
    <property type="evidence" value="ECO:0007669"/>
    <property type="project" value="TreeGrafter"/>
</dbReference>
<keyword evidence="9" id="KW-0391">Immunity</keyword>
<dbReference type="InterPro" id="IPR011057">
    <property type="entry name" value="Mss4-like_sf"/>
</dbReference>
<dbReference type="Proteomes" id="UP000018936">
    <property type="component" value="Unassembled WGS sequence"/>
</dbReference>
<organism evidence="18 19">
    <name type="scientific">Ophiophagus hannah</name>
    <name type="common">King cobra</name>
    <name type="synonym">Naja hannah</name>
    <dbReference type="NCBI Taxonomy" id="8665"/>
    <lineage>
        <taxon>Eukaryota</taxon>
        <taxon>Metazoa</taxon>
        <taxon>Chordata</taxon>
        <taxon>Craniata</taxon>
        <taxon>Vertebrata</taxon>
        <taxon>Euteleostomi</taxon>
        <taxon>Lepidosauria</taxon>
        <taxon>Squamata</taxon>
        <taxon>Bifurcata</taxon>
        <taxon>Unidentata</taxon>
        <taxon>Episquamata</taxon>
        <taxon>Toxicofera</taxon>
        <taxon>Serpentes</taxon>
        <taxon>Colubroidea</taxon>
        <taxon>Elapidae</taxon>
        <taxon>Elapinae</taxon>
        <taxon>Ophiophagus</taxon>
    </lineage>
</organism>
<evidence type="ECO:0000256" key="7">
    <source>
        <dbReference type="ARBA" id="ARBA00022723"/>
    </source>
</evidence>